<comment type="subcellular location">
    <subcellularLocation>
        <location evidence="1">Chromosome</location>
    </subcellularLocation>
    <subcellularLocation>
        <location evidence="2">Nucleus</location>
        <location evidence="2">Nucleolus</location>
    </subcellularLocation>
</comment>
<dbReference type="InterPro" id="IPR036390">
    <property type="entry name" value="WH_DNA-bd_sf"/>
</dbReference>
<protein>
    <recommendedName>
        <fullName evidence="9">MYB transcription factor</fullName>
    </recommendedName>
</protein>
<evidence type="ECO:0000256" key="10">
    <source>
        <dbReference type="SAM" id="Coils"/>
    </source>
</evidence>
<evidence type="ECO:0000256" key="8">
    <source>
        <dbReference type="ARBA" id="ARBA00023242"/>
    </source>
</evidence>
<evidence type="ECO:0000256" key="4">
    <source>
        <dbReference type="ARBA" id="ARBA00023015"/>
    </source>
</evidence>
<sequence>MGVPKQKWSEEEESALKAGVIKHGVGKWRTILKDPEFNHVLYLRSNVDLKDKWRNLSVMVNTWTSKGAIKRVHHHAPRHEDNSMAVTLVTPSDDEIVDVQPLQVSRDMLQIPGPKRSSIRLDNLIMEAISSLNELDGSNKTTIASFIEDQYWPPADFKKLLSAKLKYLTSRGKLIKVKRRYRIAPTPVYSDRGRHPPMLLMEGRQKASMKFDRDEINIPTKSDLDLELEKIRSMSAQEAAAYAARALAEAEALMAEAKEATREAEAAEAEADAAEAFVEAEERRLKKRKTQRR</sequence>
<dbReference type="FunFam" id="1.10.10.10:FF:000937">
    <property type="entry name" value="Telomere repeat-binding factor 1"/>
    <property type="match status" value="1"/>
</dbReference>
<dbReference type="PANTHER" id="PTHR46267">
    <property type="entry name" value="SINGLE MYB HISTONE 4"/>
    <property type="match status" value="1"/>
</dbReference>
<dbReference type="GO" id="GO:0005730">
    <property type="term" value="C:nucleolus"/>
    <property type="evidence" value="ECO:0007669"/>
    <property type="project" value="UniProtKB-SubCell"/>
</dbReference>
<dbReference type="SMART" id="SM00717">
    <property type="entry name" value="SANT"/>
    <property type="match status" value="1"/>
</dbReference>
<feature type="domain" description="Myb-like" evidence="11">
    <location>
        <begin position="1"/>
        <end position="57"/>
    </location>
</feature>
<dbReference type="PANTHER" id="PTHR46267:SF8">
    <property type="entry name" value="TELOMERE REPEAT-BINDING FACTOR 1"/>
    <property type="match status" value="1"/>
</dbReference>
<keyword evidence="7" id="KW-0804">Transcription</keyword>
<dbReference type="InterPro" id="IPR017930">
    <property type="entry name" value="Myb_dom"/>
</dbReference>
<keyword evidence="8" id="KW-0539">Nucleus</keyword>
<keyword evidence="4" id="KW-0805">Transcription regulation</keyword>
<dbReference type="InterPro" id="IPR001005">
    <property type="entry name" value="SANT/Myb"/>
</dbReference>
<keyword evidence="6" id="KW-0238">DNA-binding</keyword>
<dbReference type="CDD" id="cd11660">
    <property type="entry name" value="SANT_TRF"/>
    <property type="match status" value="1"/>
</dbReference>
<dbReference type="PROSITE" id="PS50090">
    <property type="entry name" value="MYB_LIKE"/>
    <property type="match status" value="1"/>
</dbReference>
<keyword evidence="5 10" id="KW-0175">Coiled coil</keyword>
<name>A0A896WCN3_MELAB</name>
<evidence type="ECO:0000313" key="14">
    <source>
        <dbReference type="EMBL" id="QSD99625.1"/>
    </source>
</evidence>
<accession>A0A896WCN3</accession>
<dbReference type="PROSITE" id="PS51294">
    <property type="entry name" value="HTH_MYB"/>
    <property type="match status" value="1"/>
</dbReference>
<evidence type="ECO:0000256" key="3">
    <source>
        <dbReference type="ARBA" id="ARBA00022454"/>
    </source>
</evidence>
<organism evidence="14">
    <name type="scientific">Melilotus albus</name>
    <name type="common">White sweet clover</name>
    <name type="synonym">Melilotus officinalis subsp. albus</name>
    <dbReference type="NCBI Taxonomy" id="47082"/>
    <lineage>
        <taxon>Eukaryota</taxon>
        <taxon>Viridiplantae</taxon>
        <taxon>Streptophyta</taxon>
        <taxon>Embryophyta</taxon>
        <taxon>Tracheophyta</taxon>
        <taxon>Spermatophyta</taxon>
        <taxon>Magnoliopsida</taxon>
        <taxon>eudicotyledons</taxon>
        <taxon>Gunneridae</taxon>
        <taxon>Pentapetalae</taxon>
        <taxon>rosids</taxon>
        <taxon>fabids</taxon>
        <taxon>Fabales</taxon>
        <taxon>Fabaceae</taxon>
        <taxon>Papilionoideae</taxon>
        <taxon>50 kb inversion clade</taxon>
        <taxon>NPAAA clade</taxon>
        <taxon>Hologalegina</taxon>
        <taxon>IRL clade</taxon>
        <taxon>Trifolieae</taxon>
        <taxon>Melilotus</taxon>
    </lineage>
</organism>
<evidence type="ECO:0000259" key="13">
    <source>
        <dbReference type="PROSITE" id="PS51504"/>
    </source>
</evidence>
<dbReference type="GO" id="GO:0006334">
    <property type="term" value="P:nucleosome assembly"/>
    <property type="evidence" value="ECO:0007669"/>
    <property type="project" value="InterPro"/>
</dbReference>
<dbReference type="SMART" id="SM00526">
    <property type="entry name" value="H15"/>
    <property type="match status" value="1"/>
</dbReference>
<feature type="domain" description="HTH myb-type" evidence="12">
    <location>
        <begin position="1"/>
        <end position="33"/>
    </location>
</feature>
<dbReference type="InterPro" id="IPR009057">
    <property type="entry name" value="Homeodomain-like_sf"/>
</dbReference>
<evidence type="ECO:0000256" key="1">
    <source>
        <dbReference type="ARBA" id="ARBA00004286"/>
    </source>
</evidence>
<dbReference type="InterPro" id="IPR036388">
    <property type="entry name" value="WH-like_DNA-bd_sf"/>
</dbReference>
<evidence type="ECO:0000256" key="7">
    <source>
        <dbReference type="ARBA" id="ARBA00023163"/>
    </source>
</evidence>
<dbReference type="Pfam" id="PF00538">
    <property type="entry name" value="Linker_histone"/>
    <property type="match status" value="1"/>
</dbReference>
<evidence type="ECO:0000259" key="11">
    <source>
        <dbReference type="PROSITE" id="PS50090"/>
    </source>
</evidence>
<proteinExistence type="predicted"/>
<dbReference type="EMBL" id="MW302471">
    <property type="protein sequence ID" value="QSD99625.1"/>
    <property type="molecule type" value="Genomic_DNA"/>
</dbReference>
<evidence type="ECO:0000256" key="5">
    <source>
        <dbReference type="ARBA" id="ARBA00023054"/>
    </source>
</evidence>
<dbReference type="SUPFAM" id="SSF46689">
    <property type="entry name" value="Homeodomain-like"/>
    <property type="match status" value="1"/>
</dbReference>
<dbReference type="Pfam" id="PF00249">
    <property type="entry name" value="Myb_DNA-binding"/>
    <property type="match status" value="1"/>
</dbReference>
<feature type="coiled-coil region" evidence="10">
    <location>
        <begin position="243"/>
        <end position="284"/>
    </location>
</feature>
<dbReference type="GO" id="GO:0003691">
    <property type="term" value="F:double-stranded telomeric DNA binding"/>
    <property type="evidence" value="ECO:0007669"/>
    <property type="project" value="InterPro"/>
</dbReference>
<dbReference type="InterPro" id="IPR005818">
    <property type="entry name" value="Histone_H1/H5_H15"/>
</dbReference>
<evidence type="ECO:0000256" key="2">
    <source>
        <dbReference type="ARBA" id="ARBA00004604"/>
    </source>
</evidence>
<dbReference type="Gene3D" id="1.10.10.60">
    <property type="entry name" value="Homeodomain-like"/>
    <property type="match status" value="1"/>
</dbReference>
<dbReference type="GO" id="GO:0000786">
    <property type="term" value="C:nucleosome"/>
    <property type="evidence" value="ECO:0007669"/>
    <property type="project" value="InterPro"/>
</dbReference>
<dbReference type="GO" id="GO:0042803">
    <property type="term" value="F:protein homodimerization activity"/>
    <property type="evidence" value="ECO:0007669"/>
    <property type="project" value="UniProtKB-ARBA"/>
</dbReference>
<evidence type="ECO:0000259" key="12">
    <source>
        <dbReference type="PROSITE" id="PS51294"/>
    </source>
</evidence>
<dbReference type="AlphaFoldDB" id="A0A896WCN3"/>
<evidence type="ECO:0000256" key="6">
    <source>
        <dbReference type="ARBA" id="ARBA00023125"/>
    </source>
</evidence>
<feature type="domain" description="H15" evidence="13">
    <location>
        <begin position="117"/>
        <end position="185"/>
    </location>
</feature>
<gene>
    <name evidence="14" type="primary">EVM0034610.3</name>
</gene>
<dbReference type="PROSITE" id="PS51504">
    <property type="entry name" value="H15"/>
    <property type="match status" value="1"/>
</dbReference>
<dbReference type="InterPro" id="IPR044597">
    <property type="entry name" value="SMH1-6"/>
</dbReference>
<evidence type="ECO:0000256" key="9">
    <source>
        <dbReference type="ARBA" id="ARBA00032813"/>
    </source>
</evidence>
<reference evidence="14" key="1">
    <citation type="journal article" name="Plants (Basel)">
        <title>NAC and MYB Families and Lignin Biosynthesis-Related Members Identification and Expression Analysis in Melilotus albus.</title>
        <authorList>
            <person name="Chen L."/>
            <person name="Wu F."/>
            <person name="Zhang J."/>
        </authorList>
    </citation>
    <scope>NUCLEOTIDE SEQUENCE</scope>
</reference>
<dbReference type="FunFam" id="1.10.10.60:FF:000168">
    <property type="entry name" value="Telomere repeat-binding factor 1"/>
    <property type="match status" value="1"/>
</dbReference>
<keyword evidence="3" id="KW-0158">Chromosome</keyword>
<dbReference type="Gene3D" id="1.10.10.10">
    <property type="entry name" value="Winged helix-like DNA-binding domain superfamily/Winged helix DNA-binding domain"/>
    <property type="match status" value="1"/>
</dbReference>
<dbReference type="SUPFAM" id="SSF46785">
    <property type="entry name" value="Winged helix' DNA-binding domain"/>
    <property type="match status" value="1"/>
</dbReference>